<keyword evidence="3 7" id="KW-0129">CBS domain</keyword>
<dbReference type="Pfam" id="PF00571">
    <property type="entry name" value="CBS"/>
    <property type="match status" value="2"/>
</dbReference>
<evidence type="ECO:0000313" key="11">
    <source>
        <dbReference type="Proteomes" id="UP000192393"/>
    </source>
</evidence>
<dbReference type="PANTHER" id="PTHR42745:SF1">
    <property type="entry name" value="ARABINOSE 5-PHOSPHATE ISOMERASE KDSD"/>
    <property type="match status" value="1"/>
</dbReference>
<dbReference type="InterPro" id="IPR001347">
    <property type="entry name" value="SIS_dom"/>
</dbReference>
<evidence type="ECO:0000256" key="2">
    <source>
        <dbReference type="ARBA" id="ARBA00022737"/>
    </source>
</evidence>
<dbReference type="InterPro" id="IPR050986">
    <property type="entry name" value="GutQ/KpsF_isomerases"/>
</dbReference>
<evidence type="ECO:0000256" key="3">
    <source>
        <dbReference type="ARBA" id="ARBA00023122"/>
    </source>
</evidence>
<evidence type="ECO:0000256" key="1">
    <source>
        <dbReference type="ARBA" id="ARBA00008165"/>
    </source>
</evidence>
<keyword evidence="10" id="KW-0413">Isomerase</keyword>
<dbReference type="AlphaFoldDB" id="A0A1W1ZM19"/>
<dbReference type="PROSITE" id="PS51464">
    <property type="entry name" value="SIS"/>
    <property type="match status" value="1"/>
</dbReference>
<proteinExistence type="inferred from homology"/>
<dbReference type="GO" id="GO:1901135">
    <property type="term" value="P:carbohydrate derivative metabolic process"/>
    <property type="evidence" value="ECO:0007669"/>
    <property type="project" value="InterPro"/>
</dbReference>
<sequence length="324" mass="35232">MGLKNQEIIQIAQSVFDDEVKELLQIGQNLGDEFCHAAELLNFVKGKVVVVGVGKSAHIANKLVATFNSTGTPSQFLHATEAIHGDLGLLGQDDVVICISKSGNSQEIKDLAPILKRNSSALIAMTGNLQSDLVKHADVVLNTTVSREACPNNLAPTSSTTAQLVMGDALAVVLMKMKNFTSQDFAKYHPGGALGKRLLWSVSDVMDSFQRPLVNPNSTIYEVIDSLTSGRNGITVVLDGEKVQGVITDGDLRRMLQKHQDYSGLLAKDILSSNPKIIYKDEKAVDAFHKLRDYNIGQLVVVDRDEKYFGILDLHALIKHGIEA</sequence>
<keyword evidence="11" id="KW-1185">Reference proteome</keyword>
<dbReference type="GO" id="GO:0046872">
    <property type="term" value="F:metal ion binding"/>
    <property type="evidence" value="ECO:0007669"/>
    <property type="project" value="UniProtKB-KW"/>
</dbReference>
<dbReference type="PIRSF" id="PIRSF004692">
    <property type="entry name" value="KdsD_KpsF"/>
    <property type="match status" value="1"/>
</dbReference>
<dbReference type="PROSITE" id="PS51371">
    <property type="entry name" value="CBS"/>
    <property type="match status" value="2"/>
</dbReference>
<evidence type="ECO:0000256" key="5">
    <source>
        <dbReference type="PIRSR" id="PIRSR004692-2"/>
    </source>
</evidence>
<evidence type="ECO:0000256" key="4">
    <source>
        <dbReference type="PIRNR" id="PIRNR004692"/>
    </source>
</evidence>
<keyword evidence="2" id="KW-0677">Repeat</keyword>
<keyword evidence="5" id="KW-0862">Zinc</keyword>
<dbReference type="Pfam" id="PF01380">
    <property type="entry name" value="SIS"/>
    <property type="match status" value="1"/>
</dbReference>
<evidence type="ECO:0000259" key="8">
    <source>
        <dbReference type="PROSITE" id="PS51371"/>
    </source>
</evidence>
<feature type="site" description="Catalytically relevant" evidence="6">
    <location>
        <position position="148"/>
    </location>
</feature>
<feature type="domain" description="CBS" evidence="8">
    <location>
        <begin position="206"/>
        <end position="262"/>
    </location>
</feature>
<dbReference type="GO" id="GO:0097367">
    <property type="term" value="F:carbohydrate derivative binding"/>
    <property type="evidence" value="ECO:0007669"/>
    <property type="project" value="InterPro"/>
</dbReference>
<feature type="domain" description="SIS" evidence="9">
    <location>
        <begin position="37"/>
        <end position="180"/>
    </location>
</feature>
<evidence type="ECO:0000313" key="10">
    <source>
        <dbReference type="EMBL" id="SMC49417.1"/>
    </source>
</evidence>
<dbReference type="EMBL" id="FWXS01000003">
    <property type="protein sequence ID" value="SMC49417.1"/>
    <property type="molecule type" value="Genomic_DNA"/>
</dbReference>
<gene>
    <name evidence="10" type="ORF">SAMN06296427_10370</name>
</gene>
<dbReference type="SMART" id="SM00116">
    <property type="entry name" value="CBS"/>
    <property type="match status" value="2"/>
</dbReference>
<comment type="similarity">
    <text evidence="1 4">Belongs to the SIS family. GutQ/KpsF subfamily.</text>
</comment>
<feature type="site" description="Catalytically relevant" evidence="6">
    <location>
        <position position="55"/>
    </location>
</feature>
<reference evidence="10 11" key="1">
    <citation type="submission" date="2017-04" db="EMBL/GenBank/DDBJ databases">
        <authorList>
            <person name="Afonso C.L."/>
            <person name="Miller P.J."/>
            <person name="Scott M.A."/>
            <person name="Spackman E."/>
            <person name="Goraichik I."/>
            <person name="Dimitrov K.M."/>
            <person name="Suarez D.L."/>
            <person name="Swayne D.E."/>
        </authorList>
    </citation>
    <scope>NUCLEOTIDE SEQUENCE [LARGE SCALE GENOMIC DNA]</scope>
    <source>
        <strain evidence="10 11">CGMCC 1.12708</strain>
    </source>
</reference>
<dbReference type="STRING" id="1434700.SAMN06296427_10370"/>
<dbReference type="CDD" id="cd04604">
    <property type="entry name" value="CBS_pair_SIS_assoc"/>
    <property type="match status" value="1"/>
</dbReference>
<dbReference type="Proteomes" id="UP000192393">
    <property type="component" value="Unassembled WGS sequence"/>
</dbReference>
<feature type="domain" description="CBS" evidence="8">
    <location>
        <begin position="271"/>
        <end position="324"/>
    </location>
</feature>
<keyword evidence="5" id="KW-0479">Metal-binding</keyword>
<dbReference type="InterPro" id="IPR046342">
    <property type="entry name" value="CBS_dom_sf"/>
</dbReference>
<dbReference type="InterPro" id="IPR046348">
    <property type="entry name" value="SIS_dom_sf"/>
</dbReference>
<name>A0A1W1ZM19_9FLAO</name>
<dbReference type="NCBIfam" id="TIGR00393">
    <property type="entry name" value="kpsF"/>
    <property type="match status" value="1"/>
</dbReference>
<feature type="site" description="Catalytically relevant" evidence="6">
    <location>
        <position position="189"/>
    </location>
</feature>
<evidence type="ECO:0000256" key="6">
    <source>
        <dbReference type="PIRSR" id="PIRSR004692-3"/>
    </source>
</evidence>
<dbReference type="Gene3D" id="3.10.580.10">
    <property type="entry name" value="CBS-domain"/>
    <property type="match status" value="1"/>
</dbReference>
<dbReference type="PANTHER" id="PTHR42745">
    <property type="match status" value="1"/>
</dbReference>
<protein>
    <submittedName>
        <fullName evidence="10">Arabinose-5-phosphate isomerase</fullName>
    </submittedName>
</protein>
<dbReference type="Gene3D" id="3.40.50.10490">
    <property type="entry name" value="Glucose-6-phosphate isomerase like protein, domain 1"/>
    <property type="match status" value="1"/>
</dbReference>
<dbReference type="InterPro" id="IPR000644">
    <property type="entry name" value="CBS_dom"/>
</dbReference>
<dbReference type="GO" id="GO:0005975">
    <property type="term" value="P:carbohydrate metabolic process"/>
    <property type="evidence" value="ECO:0007669"/>
    <property type="project" value="InterPro"/>
</dbReference>
<evidence type="ECO:0000259" key="9">
    <source>
        <dbReference type="PROSITE" id="PS51464"/>
    </source>
</evidence>
<dbReference type="SUPFAM" id="SSF53697">
    <property type="entry name" value="SIS domain"/>
    <property type="match status" value="1"/>
</dbReference>
<feature type="binding site" evidence="5">
    <location>
        <position position="78"/>
    </location>
    <ligand>
        <name>Zn(2+)</name>
        <dbReference type="ChEBI" id="CHEBI:29105"/>
    </ligand>
</feature>
<evidence type="ECO:0000256" key="7">
    <source>
        <dbReference type="PROSITE-ProRule" id="PRU00703"/>
    </source>
</evidence>
<dbReference type="CDD" id="cd05014">
    <property type="entry name" value="SIS_Kpsf"/>
    <property type="match status" value="1"/>
</dbReference>
<dbReference type="GO" id="GO:0019146">
    <property type="term" value="F:arabinose-5-phosphate isomerase activity"/>
    <property type="evidence" value="ECO:0007669"/>
    <property type="project" value="UniProtKB-ARBA"/>
</dbReference>
<dbReference type="InterPro" id="IPR004800">
    <property type="entry name" value="KdsD/KpsF-type"/>
</dbReference>
<dbReference type="InterPro" id="IPR035474">
    <property type="entry name" value="SIS_Kpsf"/>
</dbReference>
<feature type="site" description="Catalytically relevant" evidence="6">
    <location>
        <position position="107"/>
    </location>
</feature>
<dbReference type="FunFam" id="3.40.50.10490:FF:000011">
    <property type="entry name" value="Arabinose 5-phosphate isomerase"/>
    <property type="match status" value="1"/>
</dbReference>
<accession>A0A1W1ZM19</accession>
<organism evidence="10 11">
    <name type="scientific">Moheibacter sediminis</name>
    <dbReference type="NCBI Taxonomy" id="1434700"/>
    <lineage>
        <taxon>Bacteria</taxon>
        <taxon>Pseudomonadati</taxon>
        <taxon>Bacteroidota</taxon>
        <taxon>Flavobacteriia</taxon>
        <taxon>Flavobacteriales</taxon>
        <taxon>Weeksellaceae</taxon>
        <taxon>Moheibacter</taxon>
    </lineage>
</organism>